<sequence>MEASEQPSTSSGAREAPRFIPNTRAKTYWRVRLTNVLFRGSPLKKVGFVLVSWIAAWNAGIWYFYGPDHPLNNFMWRIRKSQGTLPKELLEKERVVDHYFYSRFTEPSEGPPRYQEGVRSVFV</sequence>
<proteinExistence type="predicted"/>
<keyword evidence="1" id="KW-0472">Membrane</keyword>
<dbReference type="EMBL" id="CATQJA010002706">
    <property type="protein sequence ID" value="CAJ0585907.1"/>
    <property type="molecule type" value="Genomic_DNA"/>
</dbReference>
<evidence type="ECO:0000313" key="2">
    <source>
        <dbReference type="EMBL" id="CAJ0585907.1"/>
    </source>
</evidence>
<organism evidence="2 3">
    <name type="scientific">Mesorhabditis spiculigera</name>
    <dbReference type="NCBI Taxonomy" id="96644"/>
    <lineage>
        <taxon>Eukaryota</taxon>
        <taxon>Metazoa</taxon>
        <taxon>Ecdysozoa</taxon>
        <taxon>Nematoda</taxon>
        <taxon>Chromadorea</taxon>
        <taxon>Rhabditida</taxon>
        <taxon>Rhabditina</taxon>
        <taxon>Rhabditomorpha</taxon>
        <taxon>Rhabditoidea</taxon>
        <taxon>Rhabditidae</taxon>
        <taxon>Mesorhabditinae</taxon>
        <taxon>Mesorhabditis</taxon>
    </lineage>
</organism>
<protein>
    <submittedName>
        <fullName evidence="2">Uncharacterized protein</fullName>
    </submittedName>
</protein>
<comment type="caution">
    <text evidence="2">The sequence shown here is derived from an EMBL/GenBank/DDBJ whole genome shotgun (WGS) entry which is preliminary data.</text>
</comment>
<name>A0AA36GHU0_9BILA</name>
<feature type="non-terminal residue" evidence="2">
    <location>
        <position position="1"/>
    </location>
</feature>
<keyword evidence="3" id="KW-1185">Reference proteome</keyword>
<keyword evidence="1" id="KW-0812">Transmembrane</keyword>
<gene>
    <name evidence="2" type="ORF">MSPICULIGERA_LOCUS23917</name>
</gene>
<evidence type="ECO:0000256" key="1">
    <source>
        <dbReference type="SAM" id="Phobius"/>
    </source>
</evidence>
<dbReference type="Proteomes" id="UP001177023">
    <property type="component" value="Unassembled WGS sequence"/>
</dbReference>
<reference evidence="2" key="1">
    <citation type="submission" date="2023-06" db="EMBL/GenBank/DDBJ databases">
        <authorList>
            <person name="Delattre M."/>
        </authorList>
    </citation>
    <scope>NUCLEOTIDE SEQUENCE</scope>
    <source>
        <strain evidence="2">AF72</strain>
    </source>
</reference>
<accession>A0AA36GHU0</accession>
<feature type="transmembrane region" description="Helical" evidence="1">
    <location>
        <begin position="46"/>
        <end position="65"/>
    </location>
</feature>
<keyword evidence="1" id="KW-1133">Transmembrane helix</keyword>
<dbReference type="AlphaFoldDB" id="A0AA36GHU0"/>
<evidence type="ECO:0000313" key="3">
    <source>
        <dbReference type="Proteomes" id="UP001177023"/>
    </source>
</evidence>